<name>A0ACC1SBR2_9HYPO</name>
<comment type="caution">
    <text evidence="1">The sequence shown here is derived from an EMBL/GenBank/DDBJ whole genome shotgun (WGS) entry which is preliminary data.</text>
</comment>
<keyword evidence="2" id="KW-1185">Reference proteome</keyword>
<organism evidence="1 2">
    <name type="scientific">Fusarium decemcellulare</name>
    <dbReference type="NCBI Taxonomy" id="57161"/>
    <lineage>
        <taxon>Eukaryota</taxon>
        <taxon>Fungi</taxon>
        <taxon>Dikarya</taxon>
        <taxon>Ascomycota</taxon>
        <taxon>Pezizomycotina</taxon>
        <taxon>Sordariomycetes</taxon>
        <taxon>Hypocreomycetidae</taxon>
        <taxon>Hypocreales</taxon>
        <taxon>Nectriaceae</taxon>
        <taxon>Fusarium</taxon>
        <taxon>Fusarium decemcellulare species complex</taxon>
    </lineage>
</organism>
<accession>A0ACC1SBR2</accession>
<protein>
    <submittedName>
        <fullName evidence="1">Uncharacterized protein</fullName>
    </submittedName>
</protein>
<gene>
    <name evidence="1" type="ORF">NM208_g6776</name>
</gene>
<reference evidence="1" key="1">
    <citation type="submission" date="2022-08" db="EMBL/GenBank/DDBJ databases">
        <title>Genome Sequence of Fusarium decemcellulare.</title>
        <authorList>
            <person name="Buettner E."/>
        </authorList>
    </citation>
    <scope>NUCLEOTIDE SEQUENCE</scope>
    <source>
        <strain evidence="1">Babe19</strain>
    </source>
</reference>
<evidence type="ECO:0000313" key="1">
    <source>
        <dbReference type="EMBL" id="KAJ3536309.1"/>
    </source>
</evidence>
<evidence type="ECO:0000313" key="2">
    <source>
        <dbReference type="Proteomes" id="UP001148629"/>
    </source>
</evidence>
<proteinExistence type="predicted"/>
<dbReference type="Proteomes" id="UP001148629">
    <property type="component" value="Unassembled WGS sequence"/>
</dbReference>
<sequence length="473" mass="53056">MDAGSVFRDLSNEQSSIYLVRAICLVICKAKQASSFLRLTEDGPLLNHMDFASKVLDGLDAAIKADLEPDRVTKIQILTLMHLHNDGQYGVDRSSSYLSQAISEAWSLPLHHKVHGNPDQEQWDYLWWSLRNFDRLNKPIMGAAPFIIDDTDISIKRIASKRGNYRSQLMGVALVLGDLMATATRVYKASSKATVDDCHDFPSLQDLTSGTGFSTFHRSHREYFEMWYHLAAMLSCRYSGPGTVHYDRRLSSADGVISLVSNGRHESLPPLPLVPYATSMATTVMYRALRDGVRDMHTACQDLRLCCDALDALSERWTSARGIAKLASRLWKSAKSATNHQCRDNSEPLRRAHSRQSVQSSPSWEIATASDTDQNSPRQHHRASDTNGPIMPTPVSFYTDQSICAGHPPDNLQHYSGQFVDPWFGINTSWSQLNGAFDDLFDYGMSDVFRDPATWEFLQIGHQTTFGGHYAEE</sequence>
<dbReference type="EMBL" id="JANRMS010000652">
    <property type="protein sequence ID" value="KAJ3536309.1"/>
    <property type="molecule type" value="Genomic_DNA"/>
</dbReference>